<dbReference type="STRING" id="1215104.GCA_000730585_05738"/>
<dbReference type="Pfam" id="PF13679">
    <property type="entry name" value="Methyltransf_32"/>
    <property type="match status" value="1"/>
</dbReference>
<dbReference type="GO" id="GO:0008168">
    <property type="term" value="F:methyltransferase activity"/>
    <property type="evidence" value="ECO:0007669"/>
    <property type="project" value="UniProtKB-KW"/>
</dbReference>
<feature type="region of interest" description="Disordered" evidence="1">
    <location>
        <begin position="1"/>
        <end position="20"/>
    </location>
</feature>
<organism evidence="3 4">
    <name type="scientific">Pseudomonas japonica</name>
    <dbReference type="NCBI Taxonomy" id="256466"/>
    <lineage>
        <taxon>Bacteria</taxon>
        <taxon>Pseudomonadati</taxon>
        <taxon>Pseudomonadota</taxon>
        <taxon>Gammaproteobacteria</taxon>
        <taxon>Pseudomonadales</taxon>
        <taxon>Pseudomonadaceae</taxon>
        <taxon>Pseudomonas</taxon>
    </lineage>
</organism>
<evidence type="ECO:0000259" key="2">
    <source>
        <dbReference type="Pfam" id="PF13679"/>
    </source>
</evidence>
<dbReference type="AlphaFoldDB" id="A0A239AZM9"/>
<dbReference type="EMBL" id="FZOL01000002">
    <property type="protein sequence ID" value="SNS01165.1"/>
    <property type="molecule type" value="Genomic_DNA"/>
</dbReference>
<evidence type="ECO:0000256" key="1">
    <source>
        <dbReference type="SAM" id="MobiDB-lite"/>
    </source>
</evidence>
<dbReference type="GO" id="GO:0032259">
    <property type="term" value="P:methylation"/>
    <property type="evidence" value="ECO:0007669"/>
    <property type="project" value="UniProtKB-KW"/>
</dbReference>
<evidence type="ECO:0000313" key="4">
    <source>
        <dbReference type="Proteomes" id="UP000198407"/>
    </source>
</evidence>
<dbReference type="InterPro" id="IPR025714">
    <property type="entry name" value="Methyltranfer_dom"/>
</dbReference>
<gene>
    <name evidence="3" type="ORF">SAMN05444352_102204</name>
</gene>
<dbReference type="Proteomes" id="UP000198407">
    <property type="component" value="Unassembled WGS sequence"/>
</dbReference>
<keyword evidence="3" id="KW-0489">Methyltransferase</keyword>
<feature type="domain" description="Methyltransferase" evidence="2">
    <location>
        <begin position="130"/>
        <end position="252"/>
    </location>
</feature>
<accession>A0A239AZM9</accession>
<reference evidence="4" key="1">
    <citation type="submission" date="2017-06" db="EMBL/GenBank/DDBJ databases">
        <authorList>
            <person name="Varghese N."/>
            <person name="Submissions S."/>
        </authorList>
    </citation>
    <scope>NUCLEOTIDE SEQUENCE [LARGE SCALE GENOMIC DNA]</scope>
    <source>
        <strain evidence="4">DSM 22348</strain>
    </source>
</reference>
<name>A0A239AZM9_9PSED</name>
<sequence>MLANGRKAATPSLLDPPGPPMTAYLENDQLLPRFQALDQFLRDHHHLWHPRPFTSLRLPWETTHPELAEWLRGQTLADAESAHNDPCHVLAPAPYPQLAAEAQALATVGDLSTTALAPASPRLNVDVPGRKWQQIEAFASHLDFARRARHWLDWCAGKGHLGRRLLGEEQRLTCLEHDSALVAAGEHLSRHHQLPAEHRLQDVMAESAAAQLSADHTPVALHACGDLHVRLIQLASANGCQQLAIAPCCYNRTSGPGYTPLSSAARTSTLRLDLDDLGLPLSETVTAGNRVRRQRDQSMAWRLGFDLLQRQLRQSDDYLPTPSLPSSWLQKSFADYCHDLAALKGLTVTNAPDWPALEAAGWQRLAQVRNLERVRNLFRRPLELWLVLDRALYLREQGYNVRLGTFCPHQLTPRNLLLLAEQPVDNSVSNFTVPG</sequence>
<keyword evidence="3" id="KW-0808">Transferase</keyword>
<keyword evidence="4" id="KW-1185">Reference proteome</keyword>
<proteinExistence type="predicted"/>
<evidence type="ECO:0000313" key="3">
    <source>
        <dbReference type="EMBL" id="SNS01165.1"/>
    </source>
</evidence>
<dbReference type="PANTHER" id="PTHR13369">
    <property type="match status" value="1"/>
</dbReference>
<protein>
    <submittedName>
        <fullName evidence="3">Methyltransferase domain-containing protein</fullName>
    </submittedName>
</protein>
<dbReference type="PANTHER" id="PTHR13369:SF0">
    <property type="entry name" value="GLUTATHIONE S-TRANSFERASE C-TERMINAL DOMAIN-CONTAINING PROTEIN"/>
    <property type="match status" value="1"/>
</dbReference>